<accession>A0A9F5IJQ8</accession>
<dbReference type="Proteomes" id="UP000695026">
    <property type="component" value="Unplaced"/>
</dbReference>
<protein>
    <submittedName>
        <fullName evidence="4">Protein FAM83E isoform X2</fullName>
    </submittedName>
</protein>
<dbReference type="RefSeq" id="XP_025021602.1">
    <property type="nucleotide sequence ID" value="XM_025165834.1"/>
</dbReference>
<dbReference type="SUPFAM" id="SSF56024">
    <property type="entry name" value="Phospholipase D/nuclease"/>
    <property type="match status" value="1"/>
</dbReference>
<organism evidence="3 4">
    <name type="scientific">Python bivittatus</name>
    <name type="common">Burmese python</name>
    <name type="synonym">Python molurus bivittatus</name>
    <dbReference type="NCBI Taxonomy" id="176946"/>
    <lineage>
        <taxon>Eukaryota</taxon>
        <taxon>Metazoa</taxon>
        <taxon>Chordata</taxon>
        <taxon>Craniata</taxon>
        <taxon>Vertebrata</taxon>
        <taxon>Euteleostomi</taxon>
        <taxon>Lepidosauria</taxon>
        <taxon>Squamata</taxon>
        <taxon>Bifurcata</taxon>
        <taxon>Unidentata</taxon>
        <taxon>Episquamata</taxon>
        <taxon>Toxicofera</taxon>
        <taxon>Serpentes</taxon>
        <taxon>Henophidia</taxon>
        <taxon>Pythonidae</taxon>
        <taxon>Python</taxon>
    </lineage>
</organism>
<proteinExistence type="inferred from homology"/>
<sequence length="524" mass="57837">MAGSQIRCLESEEPYIKVTESNPEFYYCEGQRLALEALLGKGEEAFNECLSHEKLRPFLSDSELQELKVAATAEELQAPPSGGTGTYSFGTKGSSLSYWPRRSEDPPPNLELGWPDSGVWKGITRAEVYTHPPGEGAPHIKEMVIAIVMDVFTDPDILLDLYDAAIRRRVPVYLVLSQQHLLSFLSMAEKTCLNVRHTENLRVRTLCGCTFQSRCRKQITGTLKEKFLLVDGEVAITGSYSFTWTDARLNRHLVTRLTGEVTEAFDQEFRTLYAASCPLPTLEMPPRPQLASMAQLPSANGPDVAPYISVLDGVQLSNRIAERRSVAPQPVAKSRAGEWELVLASPVTAEDPKPPASPPKVSLRNRLAAWRGVDHAGGGQQGFPDGPSALSDIFRNVQRSRLSVAKTTGARPSKSLWDLSCLSQLSGSSATGWGRNGIDSAEEAKKWGYQDTPAKELMKHRGSGHIPEEPRMPFYVAHGRMAPSPSYIPLGRLQGQLYHKPPNIGLPRTWGPLARPQYGHQPRF</sequence>
<dbReference type="GeneID" id="103057901"/>
<dbReference type="InterPro" id="IPR050944">
    <property type="entry name" value="FAM83"/>
</dbReference>
<evidence type="ECO:0000313" key="4">
    <source>
        <dbReference type="RefSeq" id="XP_025021602.1"/>
    </source>
</evidence>
<dbReference type="InterPro" id="IPR012461">
    <property type="entry name" value="SACK1"/>
</dbReference>
<feature type="domain" description="Scaffolding anchor of CK1" evidence="2">
    <location>
        <begin position="17"/>
        <end position="278"/>
    </location>
</feature>
<dbReference type="AlphaFoldDB" id="A0A9F5IJQ8"/>
<dbReference type="Pfam" id="PF07894">
    <property type="entry name" value="SACK1"/>
    <property type="match status" value="1"/>
</dbReference>
<name>A0A9F5IJQ8_PYTBI</name>
<comment type="similarity">
    <text evidence="1">Belongs to the FAM83 family.</text>
</comment>
<dbReference type="CTD" id="54854"/>
<evidence type="ECO:0000313" key="3">
    <source>
        <dbReference type="Proteomes" id="UP000695026"/>
    </source>
</evidence>
<dbReference type="PANTHER" id="PTHR16181:SF29">
    <property type="entry name" value="PROTEIN FAM83A-RELATED"/>
    <property type="match status" value="1"/>
</dbReference>
<keyword evidence="3" id="KW-1185">Reference proteome</keyword>
<dbReference type="GO" id="GO:0007165">
    <property type="term" value="P:signal transduction"/>
    <property type="evidence" value="ECO:0007669"/>
    <property type="project" value="TreeGrafter"/>
</dbReference>
<reference evidence="4" key="1">
    <citation type="submission" date="2025-08" db="UniProtKB">
        <authorList>
            <consortium name="RefSeq"/>
        </authorList>
    </citation>
    <scope>IDENTIFICATION</scope>
    <source>
        <tissue evidence="4">Liver</tissue>
    </source>
</reference>
<evidence type="ECO:0000259" key="2">
    <source>
        <dbReference type="Pfam" id="PF07894"/>
    </source>
</evidence>
<dbReference type="PANTHER" id="PTHR16181">
    <property type="entry name" value="PROTEIN FAM83A-RELATED"/>
    <property type="match status" value="1"/>
</dbReference>
<dbReference type="Gene3D" id="3.30.870.10">
    <property type="entry name" value="Endonuclease Chain A"/>
    <property type="match status" value="1"/>
</dbReference>
<evidence type="ECO:0000256" key="1">
    <source>
        <dbReference type="ARBA" id="ARBA00006937"/>
    </source>
</evidence>
<gene>
    <name evidence="4" type="primary">FAM83E</name>
</gene>
<dbReference type="GO" id="GO:0019901">
    <property type="term" value="F:protein kinase binding"/>
    <property type="evidence" value="ECO:0007669"/>
    <property type="project" value="TreeGrafter"/>
</dbReference>